<dbReference type="Proteomes" id="UP001418796">
    <property type="component" value="Unassembled WGS sequence"/>
</dbReference>
<dbReference type="InterPro" id="IPR007809">
    <property type="entry name" value="FlgN-like"/>
</dbReference>
<dbReference type="RefSeq" id="WP_343131358.1">
    <property type="nucleotide sequence ID" value="NZ_JBCITK010000001.1"/>
</dbReference>
<dbReference type="Pfam" id="PF05130">
    <property type="entry name" value="FlgN"/>
    <property type="match status" value="1"/>
</dbReference>
<dbReference type="EMBL" id="JBCITK010000001">
    <property type="protein sequence ID" value="MEN0644726.1"/>
    <property type="molecule type" value="Genomic_DNA"/>
</dbReference>
<keyword evidence="2" id="KW-0969">Cilium</keyword>
<keyword evidence="3" id="KW-1185">Reference proteome</keyword>
<keyword evidence="1" id="KW-1005">Bacterial flagellum biogenesis</keyword>
<organism evidence="2 3">
    <name type="scientific">Alkalicoccobacillus gibsonii</name>
    <dbReference type="NCBI Taxonomy" id="79881"/>
    <lineage>
        <taxon>Bacteria</taxon>
        <taxon>Bacillati</taxon>
        <taxon>Bacillota</taxon>
        <taxon>Bacilli</taxon>
        <taxon>Bacillales</taxon>
        <taxon>Bacillaceae</taxon>
        <taxon>Alkalicoccobacillus</taxon>
    </lineage>
</organism>
<evidence type="ECO:0000256" key="1">
    <source>
        <dbReference type="ARBA" id="ARBA00022795"/>
    </source>
</evidence>
<reference evidence="2 3" key="1">
    <citation type="submission" date="2024-03" db="EMBL/GenBank/DDBJ databases">
        <title>Bacilli Hybrid Assemblies.</title>
        <authorList>
            <person name="Kovac J."/>
        </authorList>
    </citation>
    <scope>NUCLEOTIDE SEQUENCE [LARGE SCALE GENOMIC DNA]</scope>
    <source>
        <strain evidence="2 3">FSL R7-0666</strain>
    </source>
</reference>
<protein>
    <submittedName>
        <fullName evidence="2">Flagellar protein FlgN</fullName>
    </submittedName>
</protein>
<comment type="caution">
    <text evidence="2">The sequence shown here is derived from an EMBL/GenBank/DDBJ whole genome shotgun (WGS) entry which is preliminary data.</text>
</comment>
<dbReference type="InterPro" id="IPR036679">
    <property type="entry name" value="FlgN-like_sf"/>
</dbReference>
<name>A0ABU9VPB1_9BACI</name>
<evidence type="ECO:0000313" key="3">
    <source>
        <dbReference type="Proteomes" id="UP001418796"/>
    </source>
</evidence>
<keyword evidence="2" id="KW-0282">Flagellum</keyword>
<proteinExistence type="predicted"/>
<accession>A0ABU9VPB1</accession>
<evidence type="ECO:0000313" key="2">
    <source>
        <dbReference type="EMBL" id="MEN0644726.1"/>
    </source>
</evidence>
<keyword evidence="2" id="KW-0966">Cell projection</keyword>
<dbReference type="Gene3D" id="1.20.58.300">
    <property type="entry name" value="FlgN-like"/>
    <property type="match status" value="1"/>
</dbReference>
<gene>
    <name evidence="2" type="ORF">MKY91_16355</name>
</gene>
<sequence>MLIQELTRRLQDLIDLHQQLLFIAEKKKESLIKQDIKILQAAVKDESKIVRRIQLSEENRVKAVKALLHSLQVSPVEDTLSYILEHVNGEEKAVLTELTHELADTLSIIKMINDQNQQLIQDALQYVHLSLDLLTPSAEDFQYNAKHQELEKSSSYSTFDSKA</sequence>
<dbReference type="SUPFAM" id="SSF140566">
    <property type="entry name" value="FlgN-like"/>
    <property type="match status" value="1"/>
</dbReference>